<dbReference type="SUPFAM" id="SSF63380">
    <property type="entry name" value="Riboflavin synthase domain-like"/>
    <property type="match status" value="1"/>
</dbReference>
<dbReference type="InterPro" id="IPR017938">
    <property type="entry name" value="Riboflavin_synthase-like_b-brl"/>
</dbReference>
<dbReference type="PROSITE" id="PS51384">
    <property type="entry name" value="FAD_FR"/>
    <property type="match status" value="1"/>
</dbReference>
<comment type="caution">
    <text evidence="2">The sequence shown here is derived from an EMBL/GenBank/DDBJ whole genome shotgun (WGS) entry which is preliminary data.</text>
</comment>
<proteinExistence type="predicted"/>
<dbReference type="InterPro" id="IPR017927">
    <property type="entry name" value="FAD-bd_FR_type"/>
</dbReference>
<feature type="domain" description="FAD-binding FR-type" evidence="1">
    <location>
        <begin position="1"/>
        <end position="104"/>
    </location>
</feature>
<dbReference type="InterPro" id="IPR001433">
    <property type="entry name" value="OxRdtase_FAD/NAD-bd"/>
</dbReference>
<dbReference type="InterPro" id="IPR039261">
    <property type="entry name" value="FNR_nucleotide-bd"/>
</dbReference>
<dbReference type="PANTHER" id="PTHR47354:SF5">
    <property type="entry name" value="PROTEIN RFBI"/>
    <property type="match status" value="1"/>
</dbReference>
<name>A0ABW0YHD1_9GAMM</name>
<keyword evidence="3" id="KW-1185">Reference proteome</keyword>
<dbReference type="PANTHER" id="PTHR47354">
    <property type="entry name" value="NADH OXIDOREDUCTASE HCR"/>
    <property type="match status" value="1"/>
</dbReference>
<reference evidence="3" key="1">
    <citation type="journal article" date="2019" name="Int. J. Syst. Evol. Microbiol.">
        <title>The Global Catalogue of Microorganisms (GCM) 10K type strain sequencing project: providing services to taxonomists for standard genome sequencing and annotation.</title>
        <authorList>
            <consortium name="The Broad Institute Genomics Platform"/>
            <consortium name="The Broad Institute Genome Sequencing Center for Infectious Disease"/>
            <person name="Wu L."/>
            <person name="Ma J."/>
        </authorList>
    </citation>
    <scope>NUCLEOTIDE SEQUENCE [LARGE SCALE GENOMIC DNA]</scope>
    <source>
        <strain evidence="3">KCTC 15012</strain>
    </source>
</reference>
<organism evidence="2 3">
    <name type="scientific">Aeromonas eucrenophila</name>
    <dbReference type="NCBI Taxonomy" id="649"/>
    <lineage>
        <taxon>Bacteria</taxon>
        <taxon>Pseudomonadati</taxon>
        <taxon>Pseudomonadota</taxon>
        <taxon>Gammaproteobacteria</taxon>
        <taxon>Aeromonadales</taxon>
        <taxon>Aeromonadaceae</taxon>
        <taxon>Aeromonas</taxon>
    </lineage>
</organism>
<dbReference type="Gene3D" id="3.40.50.80">
    <property type="entry name" value="Nucleotide-binding domain of ferredoxin-NADP reductase (FNR) module"/>
    <property type="match status" value="1"/>
</dbReference>
<dbReference type="Gene3D" id="2.40.30.10">
    <property type="entry name" value="Translation factors"/>
    <property type="match status" value="1"/>
</dbReference>
<evidence type="ECO:0000313" key="3">
    <source>
        <dbReference type="Proteomes" id="UP001596132"/>
    </source>
</evidence>
<dbReference type="EMBL" id="JBHSPP010000017">
    <property type="protein sequence ID" value="MFC5708111.1"/>
    <property type="molecule type" value="Genomic_DNA"/>
</dbReference>
<gene>
    <name evidence="2" type="ORF">ACFPVW_19050</name>
</gene>
<dbReference type="PRINTS" id="PR00410">
    <property type="entry name" value="PHEHYDRXLASE"/>
</dbReference>
<dbReference type="Proteomes" id="UP001596132">
    <property type="component" value="Unassembled WGS sequence"/>
</dbReference>
<dbReference type="SUPFAM" id="SSF52343">
    <property type="entry name" value="Ferredoxin reductase-like, C-terminal NADP-linked domain"/>
    <property type="match status" value="1"/>
</dbReference>
<dbReference type="Pfam" id="PF00175">
    <property type="entry name" value="NAD_binding_1"/>
    <property type="match status" value="1"/>
</dbReference>
<sequence>MAEYRVRLIARQPLAEGTLAFHLEKPAGFDHKPGQALNLTLPGHHENPRSPDARHTFSIVTAPHENELVVATRMRDSPFKRALGALPLGTELQLNGPFGSLTLHKSLDRTGVLIAGGIGITPFISMLRQAAAQQTPQDLLLIYSNRRPEDAAFLDELQRLEQQNPRFRLLATMTDMARSAQPWQGETHRLDGHWLWQAIGGLAKPVCYVSGPPPMVEAISEALKVAGLDEEDLRSESFYGY</sequence>
<dbReference type="CDD" id="cd00322">
    <property type="entry name" value="FNR_like"/>
    <property type="match status" value="1"/>
</dbReference>
<dbReference type="InterPro" id="IPR050415">
    <property type="entry name" value="MRET"/>
</dbReference>
<dbReference type="RefSeq" id="WP_042638786.1">
    <property type="nucleotide sequence ID" value="NZ_CDDF01000001.1"/>
</dbReference>
<accession>A0ABW0YHD1</accession>
<evidence type="ECO:0000313" key="2">
    <source>
        <dbReference type="EMBL" id="MFC5708111.1"/>
    </source>
</evidence>
<evidence type="ECO:0000259" key="1">
    <source>
        <dbReference type="PROSITE" id="PS51384"/>
    </source>
</evidence>
<protein>
    <submittedName>
        <fullName evidence="2">Ferredoxin--NADP reductase</fullName>
    </submittedName>
</protein>